<dbReference type="RefSeq" id="WP_012432900.1">
    <property type="nucleotide sequence ID" value="NC_010681.1"/>
</dbReference>
<proteinExistence type="predicted"/>
<dbReference type="eggNOG" id="COG0665">
    <property type="taxonomic scope" value="Bacteria"/>
</dbReference>
<reference evidence="3 4" key="1">
    <citation type="journal article" date="2011" name="J. Bacteriol.">
        <title>Complete genome sequence of the plant growth-promoting endophyte Burkholderia phytofirmans strain PsJN.</title>
        <authorList>
            <person name="Weilharter A."/>
            <person name="Mitter B."/>
            <person name="Shin M.V."/>
            <person name="Chain P.S."/>
            <person name="Nowak J."/>
            <person name="Sessitsch A."/>
        </authorList>
    </citation>
    <scope>NUCLEOTIDE SEQUENCE [LARGE SCALE GENOMIC DNA]</scope>
    <source>
        <strain evidence="4">DSM 17436 / LMG 22146 / PsJN</strain>
    </source>
</reference>
<keyword evidence="1" id="KW-0560">Oxidoreductase</keyword>
<dbReference type="Proteomes" id="UP000001739">
    <property type="component" value="Chromosome 1"/>
</dbReference>
<evidence type="ECO:0000259" key="2">
    <source>
        <dbReference type="Pfam" id="PF01266"/>
    </source>
</evidence>
<name>B2T3Y7_PARPJ</name>
<dbReference type="AlphaFoldDB" id="B2T3Y7"/>
<organism evidence="3 4">
    <name type="scientific">Paraburkholderia phytofirmans (strain DSM 17436 / LMG 22146 / PsJN)</name>
    <name type="common">Burkholderia phytofirmans</name>
    <dbReference type="NCBI Taxonomy" id="398527"/>
    <lineage>
        <taxon>Bacteria</taxon>
        <taxon>Pseudomonadati</taxon>
        <taxon>Pseudomonadota</taxon>
        <taxon>Betaproteobacteria</taxon>
        <taxon>Burkholderiales</taxon>
        <taxon>Burkholderiaceae</taxon>
        <taxon>Paraburkholderia</taxon>
    </lineage>
</organism>
<dbReference type="STRING" id="398527.Bphyt_1890"/>
<dbReference type="Pfam" id="PF01266">
    <property type="entry name" value="DAO"/>
    <property type="match status" value="1"/>
</dbReference>
<dbReference type="Gene3D" id="3.30.9.10">
    <property type="entry name" value="D-Amino Acid Oxidase, subunit A, domain 2"/>
    <property type="match status" value="1"/>
</dbReference>
<dbReference type="InterPro" id="IPR036188">
    <property type="entry name" value="FAD/NAD-bd_sf"/>
</dbReference>
<dbReference type="SUPFAM" id="SSF51905">
    <property type="entry name" value="FAD/NAD(P)-binding domain"/>
    <property type="match status" value="1"/>
</dbReference>
<sequence length="390" mass="41839">MSDTTDIQQADVLVIGGGLHGTSSAFHLARRGVKVIVLEADYVARHASGVNAGGVRTLGRPLPEIPLALMSREIWHGMSELLGENGGFVASGQLKIAETDEELDACRQRVALLEAHGFTHEKVIDRETVLELEPALARHVTGGIWVEHDGYALPYRTTTAFRLAAQRLGARFLEGAPVRRIEQRGTRWFAVTPHGTFSASQLLVTAGAWSGELARQVGESVPVHPEGLMLMVTQRVAPFCRATLGATGRPLSFKQFDNGTVVIGGKLIGIADLANRHGEVDFARLVRSARTVTDLFPHLRHLGVNRAWAGVEAFTEDELPVISASRKAANLYYSFGYCGSGFQLGPGCGKLVSELMLDGKPSLSLDAFAVDRFGRAAAASPPGASHLVAH</sequence>
<dbReference type="PANTHER" id="PTHR13847:SF287">
    <property type="entry name" value="FAD-DEPENDENT OXIDOREDUCTASE DOMAIN-CONTAINING PROTEIN 1"/>
    <property type="match status" value="1"/>
</dbReference>
<dbReference type="GO" id="GO:0005737">
    <property type="term" value="C:cytoplasm"/>
    <property type="evidence" value="ECO:0007669"/>
    <property type="project" value="TreeGrafter"/>
</dbReference>
<dbReference type="OrthoDB" id="8673905at2"/>
<dbReference type="GO" id="GO:0016491">
    <property type="term" value="F:oxidoreductase activity"/>
    <property type="evidence" value="ECO:0007669"/>
    <property type="project" value="UniProtKB-KW"/>
</dbReference>
<dbReference type="PANTHER" id="PTHR13847">
    <property type="entry name" value="SARCOSINE DEHYDROGENASE-RELATED"/>
    <property type="match status" value="1"/>
</dbReference>
<dbReference type="KEGG" id="bpy:Bphyt_1890"/>
<gene>
    <name evidence="3" type="ordered locus">Bphyt_1890</name>
</gene>
<evidence type="ECO:0000256" key="1">
    <source>
        <dbReference type="ARBA" id="ARBA00023002"/>
    </source>
</evidence>
<dbReference type="HOGENOM" id="CLU_007884_4_3_4"/>
<evidence type="ECO:0000313" key="3">
    <source>
        <dbReference type="EMBL" id="ACD16298.1"/>
    </source>
</evidence>
<dbReference type="EMBL" id="CP001052">
    <property type="protein sequence ID" value="ACD16298.1"/>
    <property type="molecule type" value="Genomic_DNA"/>
</dbReference>
<evidence type="ECO:0000313" key="4">
    <source>
        <dbReference type="Proteomes" id="UP000001739"/>
    </source>
</evidence>
<protein>
    <submittedName>
        <fullName evidence="3">FAD dependent oxidoreductase</fullName>
    </submittedName>
</protein>
<feature type="domain" description="FAD dependent oxidoreductase" evidence="2">
    <location>
        <begin position="11"/>
        <end position="355"/>
    </location>
</feature>
<accession>B2T3Y7</accession>
<dbReference type="Gene3D" id="3.50.50.60">
    <property type="entry name" value="FAD/NAD(P)-binding domain"/>
    <property type="match status" value="1"/>
</dbReference>
<dbReference type="InterPro" id="IPR006076">
    <property type="entry name" value="FAD-dep_OxRdtase"/>
</dbReference>